<dbReference type="EMBL" id="KQ947407">
    <property type="protein sequence ID" value="KUJ22128.1"/>
    <property type="molecule type" value="Genomic_DNA"/>
</dbReference>
<dbReference type="STRING" id="149040.A0A194XPL4"/>
<dbReference type="KEGG" id="psco:LY89DRAFT_715111"/>
<dbReference type="GeneID" id="28827906"/>
<dbReference type="InterPro" id="IPR013830">
    <property type="entry name" value="SGNH_hydro"/>
</dbReference>
<evidence type="ECO:0000259" key="1">
    <source>
        <dbReference type="Pfam" id="PF13472"/>
    </source>
</evidence>
<organism evidence="2 3">
    <name type="scientific">Mollisia scopiformis</name>
    <name type="common">Conifer needle endophyte fungus</name>
    <name type="synonym">Phialocephala scopiformis</name>
    <dbReference type="NCBI Taxonomy" id="149040"/>
    <lineage>
        <taxon>Eukaryota</taxon>
        <taxon>Fungi</taxon>
        <taxon>Dikarya</taxon>
        <taxon>Ascomycota</taxon>
        <taxon>Pezizomycotina</taxon>
        <taxon>Leotiomycetes</taxon>
        <taxon>Helotiales</taxon>
        <taxon>Mollisiaceae</taxon>
        <taxon>Mollisia</taxon>
    </lineage>
</organism>
<dbReference type="OrthoDB" id="505607at2759"/>
<keyword evidence="3" id="KW-1185">Reference proteome</keyword>
<reference evidence="2 3" key="1">
    <citation type="submission" date="2015-10" db="EMBL/GenBank/DDBJ databases">
        <title>Full genome of DAOMC 229536 Phialocephala scopiformis, a fungal endophyte of spruce producing the potent anti-insectan compound rugulosin.</title>
        <authorList>
            <consortium name="DOE Joint Genome Institute"/>
            <person name="Walker A.K."/>
            <person name="Frasz S.L."/>
            <person name="Seifert K.A."/>
            <person name="Miller J.D."/>
            <person name="Mondo S.J."/>
            <person name="Labutti K."/>
            <person name="Lipzen A."/>
            <person name="Dockter R."/>
            <person name="Kennedy M."/>
            <person name="Grigoriev I.V."/>
            <person name="Spatafora J.W."/>
        </authorList>
    </citation>
    <scope>NUCLEOTIDE SEQUENCE [LARGE SCALE GENOMIC DNA]</scope>
    <source>
        <strain evidence="2 3">CBS 120377</strain>
    </source>
</reference>
<evidence type="ECO:0000313" key="3">
    <source>
        <dbReference type="Proteomes" id="UP000070700"/>
    </source>
</evidence>
<dbReference type="SUPFAM" id="SSF52266">
    <property type="entry name" value="SGNH hydrolase"/>
    <property type="match status" value="1"/>
</dbReference>
<keyword evidence="2" id="KW-0378">Hydrolase</keyword>
<dbReference type="RefSeq" id="XP_018076483.1">
    <property type="nucleotide sequence ID" value="XM_018218180.1"/>
</dbReference>
<evidence type="ECO:0000313" key="2">
    <source>
        <dbReference type="EMBL" id="KUJ22128.1"/>
    </source>
</evidence>
<protein>
    <submittedName>
        <fullName evidence="2">SGNH hydrolase</fullName>
    </submittedName>
</protein>
<accession>A0A194XPL4</accession>
<dbReference type="Proteomes" id="UP000070700">
    <property type="component" value="Unassembled WGS sequence"/>
</dbReference>
<sequence>MVSSQPPPPPPDPENQHLSLTSFHILLRSNMLPKPRSLTTHQETHTPSLFSPTRPPITTLLIGDSMFERFKTTGIHTRIAQSGSQTFNAGVGGDKVENVLYRLDLGLLDLLSKQDEKIKICIVMVGTNNLGKKTPLKVDKYRLLVQALLRISDRVLCCEIFKRKDIEYSVVEESNRMLREMIGDVNTNLKDERVRWLEAPPEIGMERLVDHVHLDEEGYGIWDKVLWERIEGERVGMES</sequence>
<dbReference type="InParanoid" id="A0A194XPL4"/>
<dbReference type="Pfam" id="PF13472">
    <property type="entry name" value="Lipase_GDSL_2"/>
    <property type="match status" value="1"/>
</dbReference>
<proteinExistence type="predicted"/>
<gene>
    <name evidence="2" type="ORF">LY89DRAFT_715111</name>
</gene>
<dbReference type="Gene3D" id="3.40.50.1110">
    <property type="entry name" value="SGNH hydrolase"/>
    <property type="match status" value="1"/>
</dbReference>
<dbReference type="AlphaFoldDB" id="A0A194XPL4"/>
<name>A0A194XPL4_MOLSC</name>
<dbReference type="GO" id="GO:0016787">
    <property type="term" value="F:hydrolase activity"/>
    <property type="evidence" value="ECO:0007669"/>
    <property type="project" value="UniProtKB-KW"/>
</dbReference>
<feature type="domain" description="SGNH hydrolase-type esterase" evidence="1">
    <location>
        <begin position="62"/>
        <end position="220"/>
    </location>
</feature>
<dbReference type="InterPro" id="IPR036514">
    <property type="entry name" value="SGNH_hydro_sf"/>
</dbReference>